<dbReference type="Proteomes" id="UP000823388">
    <property type="component" value="Chromosome 8N"/>
</dbReference>
<dbReference type="Gene3D" id="2.60.120.260">
    <property type="entry name" value="Galactose-binding domain-like"/>
    <property type="match status" value="1"/>
</dbReference>
<dbReference type="FunFam" id="2.60.120.260:FF:000063">
    <property type="entry name" value="Putative alpha-L-arabinofuranosidase family protein"/>
    <property type="match status" value="1"/>
</dbReference>
<gene>
    <name evidence="1" type="ORF">PVAP13_8NG242902</name>
</gene>
<comment type="caution">
    <text evidence="1">The sequence shown here is derived from an EMBL/GenBank/DDBJ whole genome shotgun (WGS) entry which is preliminary data.</text>
</comment>
<organism evidence="1 2">
    <name type="scientific">Panicum virgatum</name>
    <name type="common">Blackwell switchgrass</name>
    <dbReference type="NCBI Taxonomy" id="38727"/>
    <lineage>
        <taxon>Eukaryota</taxon>
        <taxon>Viridiplantae</taxon>
        <taxon>Streptophyta</taxon>
        <taxon>Embryophyta</taxon>
        <taxon>Tracheophyta</taxon>
        <taxon>Spermatophyta</taxon>
        <taxon>Magnoliopsida</taxon>
        <taxon>Liliopsida</taxon>
        <taxon>Poales</taxon>
        <taxon>Poaceae</taxon>
        <taxon>PACMAD clade</taxon>
        <taxon>Panicoideae</taxon>
        <taxon>Panicodae</taxon>
        <taxon>Paniceae</taxon>
        <taxon>Panicinae</taxon>
        <taxon>Panicum</taxon>
        <taxon>Panicum sect. Hiantes</taxon>
    </lineage>
</organism>
<dbReference type="PANTHER" id="PTHR31776:SF22">
    <property type="entry name" value="NON-REDUCING END ALPHA-L-ARABINOFURANOSIDASE"/>
    <property type="match status" value="1"/>
</dbReference>
<reference evidence="1" key="1">
    <citation type="submission" date="2020-05" db="EMBL/GenBank/DDBJ databases">
        <title>WGS assembly of Panicum virgatum.</title>
        <authorList>
            <person name="Lovell J.T."/>
            <person name="Jenkins J."/>
            <person name="Shu S."/>
            <person name="Juenger T.E."/>
            <person name="Schmutz J."/>
        </authorList>
    </citation>
    <scope>NUCLEOTIDE SEQUENCE</scope>
    <source>
        <strain evidence="1">AP13</strain>
    </source>
</reference>
<proteinExistence type="predicted"/>
<dbReference type="GO" id="GO:0046556">
    <property type="term" value="F:alpha-L-arabinofuranosidase activity"/>
    <property type="evidence" value="ECO:0007669"/>
    <property type="project" value="TreeGrafter"/>
</dbReference>
<dbReference type="InterPro" id="IPR017853">
    <property type="entry name" value="GH"/>
</dbReference>
<accession>A0A8T0P7D6</accession>
<sequence length="262" mass="28862">MGAKEGFSPTITRNSGAAIPCLFLLFCIGCKCLASELQVTQTATLKVDASPKLARKIPDTLFGVFFEPAGGIWAELVSNRGFEAGGPHTPSNIHPWSTIGDDSSIFETTDRSSCFSRNIIALRMEVLCNDCPAGGVGIYNPGFWCMNIEDGKAYNLVMYVKSPETADLTVSLTSPDGVAGTPNWTKLVHKLVAEGTNRTSRLQITTKKKGVVWFDQVSLMPADTYKVCWTWFSAFRTDLMSMLLDLKPRFLRFPGLEYGIWH</sequence>
<dbReference type="EMBL" id="CM029052">
    <property type="protein sequence ID" value="KAG2556715.1"/>
    <property type="molecule type" value="Genomic_DNA"/>
</dbReference>
<evidence type="ECO:0000313" key="1">
    <source>
        <dbReference type="EMBL" id="KAG2556715.1"/>
    </source>
</evidence>
<evidence type="ECO:0000313" key="2">
    <source>
        <dbReference type="Proteomes" id="UP000823388"/>
    </source>
</evidence>
<keyword evidence="2" id="KW-1185">Reference proteome</keyword>
<dbReference type="SUPFAM" id="SSF51445">
    <property type="entry name" value="(Trans)glycosidases"/>
    <property type="match status" value="1"/>
</dbReference>
<dbReference type="PANTHER" id="PTHR31776">
    <property type="entry name" value="ALPHA-L-ARABINOFURANOSIDASE 1"/>
    <property type="match status" value="1"/>
</dbReference>
<dbReference type="InterPro" id="IPR051563">
    <property type="entry name" value="Glycosyl_Hydrolase_51"/>
</dbReference>
<dbReference type="AlphaFoldDB" id="A0A8T0P7D6"/>
<protein>
    <submittedName>
        <fullName evidence="1">Uncharacterized protein</fullName>
    </submittedName>
</protein>
<name>A0A8T0P7D6_PANVG</name>